<dbReference type="Proteomes" id="UP001615550">
    <property type="component" value="Unassembled WGS sequence"/>
</dbReference>
<gene>
    <name evidence="1" type="ORF">ACD661_11650</name>
</gene>
<protein>
    <submittedName>
        <fullName evidence="1">Uncharacterized protein</fullName>
    </submittedName>
</protein>
<accession>A0ABW8D920</accession>
<proteinExistence type="predicted"/>
<reference evidence="1 2" key="1">
    <citation type="submission" date="2024-08" db="EMBL/GenBank/DDBJ databases">
        <title>Draft Genome Sequence of Legionella lytica strain DSB2004, Isolated From a Fire Sprinkler System.</title>
        <authorList>
            <person name="Everhart A.D."/>
            <person name="Kidane D.T."/>
            <person name="Farone A.L."/>
            <person name="Farone M.B."/>
        </authorList>
    </citation>
    <scope>NUCLEOTIDE SEQUENCE [LARGE SCALE GENOMIC DNA]</scope>
    <source>
        <strain evidence="1 2">DSB2004</strain>
    </source>
</reference>
<sequence>MKKIGVLCLIPLTSLNASNYDLEKAELLIGIRNKNADVFSCKNHAATCAITISEPGAPCLLTEGTISITNNSKINAYNIKAFSDNANYKTYVKQTNNCPTKLLPNNSCTISFNTNTASTFNVPKVIVKGDNTNTNYFDLNAIQCPVNTDTTISADTSFILTYRPNCSGPGQYVTVTITNTGNLNALNLDTSAPPPYAIYYNNYCPASLPPGTPCQIVYTNGGPPGSTNVAIFGTNTNTLSIPTVISSQCL</sequence>
<dbReference type="RefSeq" id="WP_400188035.1">
    <property type="nucleotide sequence ID" value="NZ_JBGORX010000004.1"/>
</dbReference>
<dbReference type="EMBL" id="JBGORX010000004">
    <property type="protein sequence ID" value="MFJ1269212.1"/>
    <property type="molecule type" value="Genomic_DNA"/>
</dbReference>
<organism evidence="1 2">
    <name type="scientific">Legionella lytica</name>
    <dbReference type="NCBI Taxonomy" id="96232"/>
    <lineage>
        <taxon>Bacteria</taxon>
        <taxon>Pseudomonadati</taxon>
        <taxon>Pseudomonadota</taxon>
        <taxon>Gammaproteobacteria</taxon>
        <taxon>Legionellales</taxon>
        <taxon>Legionellaceae</taxon>
        <taxon>Legionella</taxon>
    </lineage>
</organism>
<evidence type="ECO:0000313" key="2">
    <source>
        <dbReference type="Proteomes" id="UP001615550"/>
    </source>
</evidence>
<comment type="caution">
    <text evidence="1">The sequence shown here is derived from an EMBL/GenBank/DDBJ whole genome shotgun (WGS) entry which is preliminary data.</text>
</comment>
<evidence type="ECO:0000313" key="1">
    <source>
        <dbReference type="EMBL" id="MFJ1269212.1"/>
    </source>
</evidence>
<keyword evidence="2" id="KW-1185">Reference proteome</keyword>
<name>A0ABW8D920_9GAMM</name>